<sequence length="204" mass="23234">MRKQKEYYAYKLEKVLSDGTAVAAKKKKGLTARSVARAYMLYVLGSFLFPTKKGADVSVRYLYLFAKDKVAKKWSWGSTVLAQMYYNLSAASRDDGRQFACYNTLLEWKEFVLKNANRGRRVREGPLICTVRYLEWFASVSCTMICPITVDLVINDDAGIHQRKEANVNEYGDSLMHQSDDVAEQYDALHYEHASLSPNAHGTM</sequence>
<dbReference type="Pfam" id="PF10536">
    <property type="entry name" value="PMD"/>
    <property type="match status" value="1"/>
</dbReference>
<protein>
    <recommendedName>
        <fullName evidence="1">Aminotransferase-like plant mobile domain-containing protein</fullName>
    </recommendedName>
</protein>
<evidence type="ECO:0000259" key="1">
    <source>
        <dbReference type="Pfam" id="PF10536"/>
    </source>
</evidence>
<dbReference type="InterPro" id="IPR044824">
    <property type="entry name" value="MAIN-like"/>
</dbReference>
<evidence type="ECO:0000313" key="2">
    <source>
        <dbReference type="EMBL" id="KAF6157082.1"/>
    </source>
</evidence>
<dbReference type="EMBL" id="JACGCM010001281">
    <property type="protein sequence ID" value="KAF6157082.1"/>
    <property type="molecule type" value="Genomic_DNA"/>
</dbReference>
<evidence type="ECO:0000313" key="3">
    <source>
        <dbReference type="Proteomes" id="UP000541444"/>
    </source>
</evidence>
<accession>A0A7J7MQN3</accession>
<comment type="caution">
    <text evidence="2">The sequence shown here is derived from an EMBL/GenBank/DDBJ whole genome shotgun (WGS) entry which is preliminary data.</text>
</comment>
<dbReference type="PANTHER" id="PTHR46033:SF8">
    <property type="entry name" value="PROTEIN MAINTENANCE OF MERISTEMS-LIKE"/>
    <property type="match status" value="1"/>
</dbReference>
<dbReference type="GO" id="GO:0010073">
    <property type="term" value="P:meristem maintenance"/>
    <property type="evidence" value="ECO:0007669"/>
    <property type="project" value="InterPro"/>
</dbReference>
<keyword evidence="3" id="KW-1185">Reference proteome</keyword>
<name>A0A7J7MQN3_9MAGN</name>
<proteinExistence type="predicted"/>
<dbReference type="Proteomes" id="UP000541444">
    <property type="component" value="Unassembled WGS sequence"/>
</dbReference>
<gene>
    <name evidence="2" type="ORF">GIB67_041543</name>
</gene>
<organism evidence="2 3">
    <name type="scientific">Kingdonia uniflora</name>
    <dbReference type="NCBI Taxonomy" id="39325"/>
    <lineage>
        <taxon>Eukaryota</taxon>
        <taxon>Viridiplantae</taxon>
        <taxon>Streptophyta</taxon>
        <taxon>Embryophyta</taxon>
        <taxon>Tracheophyta</taxon>
        <taxon>Spermatophyta</taxon>
        <taxon>Magnoliopsida</taxon>
        <taxon>Ranunculales</taxon>
        <taxon>Circaeasteraceae</taxon>
        <taxon>Kingdonia</taxon>
    </lineage>
</organism>
<reference evidence="2 3" key="1">
    <citation type="journal article" date="2020" name="IScience">
        <title>Genome Sequencing of the Endangered Kingdonia uniflora (Circaeasteraceae, Ranunculales) Reveals Potential Mechanisms of Evolutionary Specialization.</title>
        <authorList>
            <person name="Sun Y."/>
            <person name="Deng T."/>
            <person name="Zhang A."/>
            <person name="Moore M.J."/>
            <person name="Landis J.B."/>
            <person name="Lin N."/>
            <person name="Zhang H."/>
            <person name="Zhang X."/>
            <person name="Huang J."/>
            <person name="Zhang X."/>
            <person name="Sun H."/>
            <person name="Wang H."/>
        </authorList>
    </citation>
    <scope>NUCLEOTIDE SEQUENCE [LARGE SCALE GENOMIC DNA]</scope>
    <source>
        <strain evidence="2">TB1705</strain>
        <tissue evidence="2">Leaf</tissue>
    </source>
</reference>
<dbReference type="PANTHER" id="PTHR46033">
    <property type="entry name" value="PROTEIN MAIN-LIKE 2"/>
    <property type="match status" value="1"/>
</dbReference>
<feature type="domain" description="Aminotransferase-like plant mobile" evidence="1">
    <location>
        <begin position="34"/>
        <end position="105"/>
    </location>
</feature>
<dbReference type="AlphaFoldDB" id="A0A7J7MQN3"/>
<dbReference type="InterPro" id="IPR019557">
    <property type="entry name" value="AminoTfrase-like_pln_mobile"/>
</dbReference>